<organism evidence="2 3">
    <name type="scientific">Rhypophila decipiens</name>
    <dbReference type="NCBI Taxonomy" id="261697"/>
    <lineage>
        <taxon>Eukaryota</taxon>
        <taxon>Fungi</taxon>
        <taxon>Dikarya</taxon>
        <taxon>Ascomycota</taxon>
        <taxon>Pezizomycotina</taxon>
        <taxon>Sordariomycetes</taxon>
        <taxon>Sordariomycetidae</taxon>
        <taxon>Sordariales</taxon>
        <taxon>Naviculisporaceae</taxon>
        <taxon>Rhypophila</taxon>
    </lineage>
</organism>
<evidence type="ECO:0000313" key="2">
    <source>
        <dbReference type="EMBL" id="KAK4218032.1"/>
    </source>
</evidence>
<evidence type="ECO:0000313" key="3">
    <source>
        <dbReference type="Proteomes" id="UP001301769"/>
    </source>
</evidence>
<feature type="region of interest" description="Disordered" evidence="1">
    <location>
        <begin position="149"/>
        <end position="353"/>
    </location>
</feature>
<evidence type="ECO:0000256" key="1">
    <source>
        <dbReference type="SAM" id="MobiDB-lite"/>
    </source>
</evidence>
<reference evidence="2" key="2">
    <citation type="submission" date="2023-05" db="EMBL/GenBank/DDBJ databases">
        <authorList>
            <consortium name="Lawrence Berkeley National Laboratory"/>
            <person name="Steindorff A."/>
            <person name="Hensen N."/>
            <person name="Bonometti L."/>
            <person name="Westerberg I."/>
            <person name="Brannstrom I.O."/>
            <person name="Guillou S."/>
            <person name="Cros-Aarteil S."/>
            <person name="Calhoun S."/>
            <person name="Haridas S."/>
            <person name="Kuo A."/>
            <person name="Mondo S."/>
            <person name="Pangilinan J."/>
            <person name="Riley R."/>
            <person name="Labutti K."/>
            <person name="Andreopoulos B."/>
            <person name="Lipzen A."/>
            <person name="Chen C."/>
            <person name="Yanf M."/>
            <person name="Daum C."/>
            <person name="Ng V."/>
            <person name="Clum A."/>
            <person name="Ohm R."/>
            <person name="Martin F."/>
            <person name="Silar P."/>
            <person name="Natvig D."/>
            <person name="Lalanne C."/>
            <person name="Gautier V."/>
            <person name="Ament-Velasquez S.L."/>
            <person name="Kruys A."/>
            <person name="Hutchinson M.I."/>
            <person name="Powell A.J."/>
            <person name="Barry K."/>
            <person name="Miller A.N."/>
            <person name="Grigoriev I.V."/>
            <person name="Debuchy R."/>
            <person name="Gladieux P."/>
            <person name="Thoren M.H."/>
            <person name="Johannesson H."/>
        </authorList>
    </citation>
    <scope>NUCLEOTIDE SEQUENCE</scope>
    <source>
        <strain evidence="2">PSN293</strain>
    </source>
</reference>
<feature type="compositionally biased region" description="Polar residues" evidence="1">
    <location>
        <begin position="1078"/>
        <end position="1090"/>
    </location>
</feature>
<feature type="compositionally biased region" description="Low complexity" evidence="1">
    <location>
        <begin position="1053"/>
        <end position="1072"/>
    </location>
</feature>
<feature type="compositionally biased region" description="Basic and acidic residues" evidence="1">
    <location>
        <begin position="630"/>
        <end position="647"/>
    </location>
</feature>
<feature type="compositionally biased region" description="Basic and acidic residues" evidence="1">
    <location>
        <begin position="159"/>
        <end position="171"/>
    </location>
</feature>
<feature type="compositionally biased region" description="Basic and acidic residues" evidence="1">
    <location>
        <begin position="494"/>
        <end position="504"/>
    </location>
</feature>
<evidence type="ECO:0008006" key="4">
    <source>
        <dbReference type="Google" id="ProtNLM"/>
    </source>
</evidence>
<reference evidence="2" key="1">
    <citation type="journal article" date="2023" name="Mol. Phylogenet. Evol.">
        <title>Genome-scale phylogeny and comparative genomics of the fungal order Sordariales.</title>
        <authorList>
            <person name="Hensen N."/>
            <person name="Bonometti L."/>
            <person name="Westerberg I."/>
            <person name="Brannstrom I.O."/>
            <person name="Guillou S."/>
            <person name="Cros-Aarteil S."/>
            <person name="Calhoun S."/>
            <person name="Haridas S."/>
            <person name="Kuo A."/>
            <person name="Mondo S."/>
            <person name="Pangilinan J."/>
            <person name="Riley R."/>
            <person name="LaButti K."/>
            <person name="Andreopoulos B."/>
            <person name="Lipzen A."/>
            <person name="Chen C."/>
            <person name="Yan M."/>
            <person name="Daum C."/>
            <person name="Ng V."/>
            <person name="Clum A."/>
            <person name="Steindorff A."/>
            <person name="Ohm R.A."/>
            <person name="Martin F."/>
            <person name="Silar P."/>
            <person name="Natvig D.O."/>
            <person name="Lalanne C."/>
            <person name="Gautier V."/>
            <person name="Ament-Velasquez S.L."/>
            <person name="Kruys A."/>
            <person name="Hutchinson M.I."/>
            <person name="Powell A.J."/>
            <person name="Barry K."/>
            <person name="Miller A.N."/>
            <person name="Grigoriev I.V."/>
            <person name="Debuchy R."/>
            <person name="Gladieux P."/>
            <person name="Hiltunen Thoren M."/>
            <person name="Johannesson H."/>
        </authorList>
    </citation>
    <scope>NUCLEOTIDE SEQUENCE</scope>
    <source>
        <strain evidence="2">PSN293</strain>
    </source>
</reference>
<feature type="compositionally biased region" description="Basic and acidic residues" evidence="1">
    <location>
        <begin position="963"/>
        <end position="977"/>
    </location>
</feature>
<feature type="compositionally biased region" description="Polar residues" evidence="1">
    <location>
        <begin position="1146"/>
        <end position="1156"/>
    </location>
</feature>
<name>A0AAN7BC95_9PEZI</name>
<feature type="region of interest" description="Disordered" evidence="1">
    <location>
        <begin position="1033"/>
        <end position="1133"/>
    </location>
</feature>
<dbReference type="SUPFAM" id="SSF55753">
    <property type="entry name" value="Actin depolymerizing proteins"/>
    <property type="match status" value="1"/>
</dbReference>
<keyword evidence="3" id="KW-1185">Reference proteome</keyword>
<feature type="compositionally biased region" description="Polar residues" evidence="1">
    <location>
        <begin position="316"/>
        <end position="327"/>
    </location>
</feature>
<feature type="region of interest" description="Disordered" evidence="1">
    <location>
        <begin position="369"/>
        <end position="676"/>
    </location>
</feature>
<feature type="compositionally biased region" description="Acidic residues" evidence="1">
    <location>
        <begin position="149"/>
        <end position="158"/>
    </location>
</feature>
<feature type="compositionally biased region" description="Polar residues" evidence="1">
    <location>
        <begin position="715"/>
        <end position="735"/>
    </location>
</feature>
<comment type="caution">
    <text evidence="2">The sequence shown here is derived from an EMBL/GenBank/DDBJ whole genome shotgun (WGS) entry which is preliminary data.</text>
</comment>
<accession>A0AAN7BC95</accession>
<feature type="compositionally biased region" description="Polar residues" evidence="1">
    <location>
        <begin position="192"/>
        <end position="201"/>
    </location>
</feature>
<protein>
    <recommendedName>
        <fullName evidence="4">ADF-H domain-containing protein</fullName>
    </recommendedName>
</protein>
<gene>
    <name evidence="2" type="ORF">QBC37DRAFT_16185</name>
</gene>
<feature type="region of interest" description="Disordered" evidence="1">
    <location>
        <begin position="958"/>
        <end position="990"/>
    </location>
</feature>
<feature type="compositionally biased region" description="Low complexity" evidence="1">
    <location>
        <begin position="597"/>
        <end position="609"/>
    </location>
</feature>
<feature type="compositionally biased region" description="Polar residues" evidence="1">
    <location>
        <begin position="458"/>
        <end position="468"/>
    </location>
</feature>
<feature type="compositionally biased region" description="Low complexity" evidence="1">
    <location>
        <begin position="1111"/>
        <end position="1130"/>
    </location>
</feature>
<dbReference type="EMBL" id="MU858055">
    <property type="protein sequence ID" value="KAK4218032.1"/>
    <property type="molecule type" value="Genomic_DNA"/>
</dbReference>
<feature type="compositionally biased region" description="Low complexity" evidence="1">
    <location>
        <begin position="1033"/>
        <end position="1043"/>
    </location>
</feature>
<proteinExistence type="predicted"/>
<dbReference type="CDD" id="cd11282">
    <property type="entry name" value="ADF_coactosin_like"/>
    <property type="match status" value="1"/>
</dbReference>
<feature type="region of interest" description="Disordered" evidence="1">
    <location>
        <begin position="792"/>
        <end position="885"/>
    </location>
</feature>
<feature type="region of interest" description="Disordered" evidence="1">
    <location>
        <begin position="1146"/>
        <end position="1167"/>
    </location>
</feature>
<dbReference type="Proteomes" id="UP001301769">
    <property type="component" value="Unassembled WGS sequence"/>
</dbReference>
<sequence>MSLNGLDAPNVKEAYEAAVAEPGGWFLLKYASRDEVELLGRGNGGIVEVRNRIAQYEENSPLYGFLRYRRRNVIIKFQPEECSRLVQARASVHFNLICEHLSPHDTSFSITDAKDLTDTKLSAACSLHAASGSTSSSTSSLRRRRLMEITEEQEEEEERERKRQSIVKEEGYGDMPTDPPVKLDADLASAPGASNFSNSTEPPDFTGAPRAPSPTKSFDDGHRRMSSQSARHDLYSSQGLRVRLGPRPSAELGGRPRTSAGSATYRPVSSIPAGFKVSKGHKKDRSQDDISAESPILEEMSHTGEEEQADEETARPRTSSGASQMATPPSPFKLDFTVPPPTANQQKPNTVSKEKARLLKAMKLREKKMMASQAASLGAVENPSESNSPAMPPSDLEVPVPENNSEAQEAMADTNGHLENSLALSNADSGIDVDGDQLSADIPLDSHPTSPMAVSDIGDSTQASSISESTDETVLADKEPGIESTDGTMQSRIAQDDEKQRHAEGPVTEPSISDIGPAVSVEGEPQTTEDGDVTPNREVEATSGESTAADVTGNQNGKPALGDTGEGTSADRLDEQVPRPSEIRIPVSKFSTQENKSPTSSSPIHSTTSQAIPSIVIPSDDVDNEAAAEAGKRTEDGQVEVQKEAQRSETALEPTRRGLSHQGGDKRMSVASLSDDDRLMDELQSATLQEAQPIVVSKSPVSPFFPSDATLKRTSTALDSNPSTPRIVRTVSSPAQGPLLAPSDVPTGSVRSASSGSVFLQKVSQHQAAVDLKPKPGKIGSSISQRIKALQNLSGAPAAPEVAAKERPSSTFFSVRKTSIREPSRSPSLAERASSLTRKSPTPPGSLESSPEALKMPRRDRTGSMVSRLSVFEGGNVPRGRPESIQVTARIVRDASQTMPKAFEPKADPGDYTPLDLKQSPLVVDVQNTCPVLSRTSTSGLPEPESPQDKKLSLLQRRFSKGRRSESHDRVHESTKEDDSDDAVVGRPRRRSSMTIVKDFIKERRDSMLGSAKAPSTDNLGLNISSAQLNLASPASMMSSRSPSRPPSTHQTSSFSHRLSISSRRSSMEQKSPAPTPNGLSTTFSSSSTDMVGETEAKGKTGEKGTGSALSITTPGSGPTSPTTSKNSSSRASRFIRRLSTTLGSAKKTVTPSISPTVTEEDAAEVEAAGGITSRPAAGSMQTPSIVAYLGDVNVQFPDNLLWKRRAMCLDSQGFLILSAVQGTAAALTGTILAKDKHHQAGAIKRYHMSDFKSPYTPEIEVQELPNSVILDFVDGSGLQIACEDRAGQMNVLNILAEAHQSHTQFGL</sequence>
<dbReference type="Gene3D" id="3.40.20.10">
    <property type="entry name" value="Severin"/>
    <property type="match status" value="1"/>
</dbReference>
<dbReference type="InterPro" id="IPR029006">
    <property type="entry name" value="ADF-H/Gelsolin-like_dom_sf"/>
</dbReference>
<feature type="region of interest" description="Disordered" evidence="1">
    <location>
        <begin position="715"/>
        <end position="756"/>
    </location>
</feature>